<evidence type="ECO:0000256" key="10">
    <source>
        <dbReference type="SAM" id="Phobius"/>
    </source>
</evidence>
<evidence type="ECO:0000256" key="7">
    <source>
        <dbReference type="ARBA" id="ARBA00023065"/>
    </source>
</evidence>
<accession>A0AAP8YRP6</accession>
<keyword evidence="3" id="KW-0050">Antiport</keyword>
<dbReference type="PIRSF" id="PIRSF006603">
    <property type="entry name" value="DinF"/>
    <property type="match status" value="1"/>
</dbReference>
<feature type="transmembrane region" description="Helical" evidence="10">
    <location>
        <begin position="282"/>
        <end position="301"/>
    </location>
</feature>
<keyword evidence="2" id="KW-0813">Transport</keyword>
<feature type="transmembrane region" description="Helical" evidence="10">
    <location>
        <begin position="359"/>
        <end position="381"/>
    </location>
</feature>
<feature type="transmembrane region" description="Helical" evidence="10">
    <location>
        <begin position="95"/>
        <end position="118"/>
    </location>
</feature>
<dbReference type="Pfam" id="PF01554">
    <property type="entry name" value="MatE"/>
    <property type="match status" value="2"/>
</dbReference>
<dbReference type="AlphaFoldDB" id="A0AAP8YRP6"/>
<dbReference type="GO" id="GO:0015297">
    <property type="term" value="F:antiporter activity"/>
    <property type="evidence" value="ECO:0007669"/>
    <property type="project" value="UniProtKB-KW"/>
</dbReference>
<dbReference type="PANTHER" id="PTHR43298:SF2">
    <property type="entry name" value="FMN_FAD EXPORTER YEEO-RELATED"/>
    <property type="match status" value="1"/>
</dbReference>
<feature type="transmembrane region" description="Helical" evidence="10">
    <location>
        <begin position="138"/>
        <end position="159"/>
    </location>
</feature>
<reference evidence="12" key="2">
    <citation type="submission" date="2022-12" db="EMBL/GenBank/DDBJ databases">
        <title>Whole genome sequencing of Borrelia miyamotoi strains isolated at the Russian territory.</title>
        <authorList>
            <person name="Kuleshov K.V."/>
            <person name="Platonov A.E."/>
            <person name="Goptar I.A."/>
            <person name="Shipulin G.A."/>
            <person name="Markelov M.L."/>
            <person name="Koetsveld J."/>
            <person name="Kolyasnikova N.M."/>
            <person name="Sarksyan D.S."/>
            <person name="Toporkova M.G."/>
            <person name="Hovius J.W."/>
        </authorList>
    </citation>
    <scope>NUCLEOTIDE SEQUENCE</scope>
    <source>
        <strain evidence="13">Yekat-1</strain>
        <strain evidence="12">Yekat-76</strain>
    </source>
</reference>
<keyword evidence="4" id="KW-1003">Cell membrane</keyword>
<name>A0AAP8YRP6_9SPIR</name>
<gene>
    <name evidence="11" type="ORF">CNO13_01885</name>
    <name evidence="12" type="ORF">EZU67_01885</name>
</gene>
<dbReference type="InterPro" id="IPR002528">
    <property type="entry name" value="MATE_fam"/>
</dbReference>
<evidence type="ECO:0000256" key="6">
    <source>
        <dbReference type="ARBA" id="ARBA00022989"/>
    </source>
</evidence>
<dbReference type="Proteomes" id="UP000230633">
    <property type="component" value="Chromosome"/>
</dbReference>
<comment type="subcellular location">
    <subcellularLocation>
        <location evidence="1">Cell membrane</location>
        <topology evidence="1">Multi-pass membrane protein</topology>
    </subcellularLocation>
</comment>
<evidence type="ECO:0000313" key="12">
    <source>
        <dbReference type="EMBL" id="QBK61925.1"/>
    </source>
</evidence>
<keyword evidence="6 10" id="KW-1133">Transmembrane helix</keyword>
<evidence type="ECO:0000256" key="5">
    <source>
        <dbReference type="ARBA" id="ARBA00022692"/>
    </source>
</evidence>
<keyword evidence="7" id="KW-0406">Ion transport</keyword>
<dbReference type="InterPro" id="IPR050222">
    <property type="entry name" value="MATE_MdtK"/>
</dbReference>
<feature type="transmembrane region" description="Helical" evidence="10">
    <location>
        <begin position="236"/>
        <end position="262"/>
    </location>
</feature>
<feature type="transmembrane region" description="Helical" evidence="10">
    <location>
        <begin position="166"/>
        <end position="190"/>
    </location>
</feature>
<keyword evidence="5 10" id="KW-0812">Transmembrane</keyword>
<evidence type="ECO:0000256" key="3">
    <source>
        <dbReference type="ARBA" id="ARBA00022449"/>
    </source>
</evidence>
<dbReference type="EMBL" id="CP036557">
    <property type="protein sequence ID" value="QBK61925.1"/>
    <property type="molecule type" value="Genomic_DNA"/>
</dbReference>
<evidence type="ECO:0000313" key="14">
    <source>
        <dbReference type="Proteomes" id="UP000291995"/>
    </source>
</evidence>
<dbReference type="PANTHER" id="PTHR43298">
    <property type="entry name" value="MULTIDRUG RESISTANCE PROTEIN NORM-RELATED"/>
    <property type="match status" value="1"/>
</dbReference>
<feature type="transmembrane region" description="Helical" evidence="10">
    <location>
        <begin position="196"/>
        <end position="215"/>
    </location>
</feature>
<dbReference type="NCBIfam" id="TIGR00797">
    <property type="entry name" value="matE"/>
    <property type="match status" value="1"/>
</dbReference>
<evidence type="ECO:0000256" key="2">
    <source>
        <dbReference type="ARBA" id="ARBA00022448"/>
    </source>
</evidence>
<dbReference type="InterPro" id="IPR048279">
    <property type="entry name" value="MdtK-like"/>
</dbReference>
<dbReference type="GO" id="GO:0042910">
    <property type="term" value="F:xenobiotic transmembrane transporter activity"/>
    <property type="evidence" value="ECO:0007669"/>
    <property type="project" value="InterPro"/>
</dbReference>
<feature type="transmembrane region" description="Helical" evidence="10">
    <location>
        <begin position="418"/>
        <end position="440"/>
    </location>
</feature>
<keyword evidence="8 10" id="KW-0472">Membrane</keyword>
<dbReference type="EMBL" id="CP024333">
    <property type="protein sequence ID" value="ATQ15937.1"/>
    <property type="molecule type" value="Genomic_DNA"/>
</dbReference>
<feature type="transmembrane region" description="Helical" evidence="10">
    <location>
        <begin position="388"/>
        <end position="412"/>
    </location>
</feature>
<keyword evidence="13" id="KW-1185">Reference proteome</keyword>
<proteinExistence type="predicted"/>
<feature type="transmembrane region" description="Helical" evidence="10">
    <location>
        <begin position="321"/>
        <end position="347"/>
    </location>
</feature>
<protein>
    <recommendedName>
        <fullName evidence="9">Multidrug-efflux transporter</fullName>
    </recommendedName>
</protein>
<sequence>MIISKSRELILEGNLYKVLLVISLPIVITNMLQSLYELTDMFYVGKLGAMSLAALSLAGPINFLIMVFAMGIAMGSVSLMSKCIGEETFAKFSKYAGQLIFLNFVLSLFVAILVLLSIDFILDVMGISGELKEITKSYFHVVIYTIPIMFLSVSVIYILNSQGETVIAMLLTLIANIINFILNPILMFTFDLGISGAAWSTLFAKLMTVLFYFFLTYRLNYGLKVHFKDIAPDIPIIKNIVSLGLPAAFGQIMASLSFFIFHYIAVQINPKFLAAYGMANNIISFLILSGVSIGTGIISIVGQNLGAKNFDRVRDIFKKGFFVTLVIMVIFAVSLIFFRGIIIKTFTNDLEVFSYANDYLLVASIGAIGFGLQQVFFGGFIGMGLTKLVMIIVCVRLWIIRLPSVFILQYFGVLENSLGYAFTISNYVALIILFCLSLNFKYWIKKR</sequence>
<evidence type="ECO:0000256" key="8">
    <source>
        <dbReference type="ARBA" id="ARBA00023136"/>
    </source>
</evidence>
<dbReference type="GO" id="GO:0006811">
    <property type="term" value="P:monoatomic ion transport"/>
    <property type="evidence" value="ECO:0007669"/>
    <property type="project" value="UniProtKB-KW"/>
</dbReference>
<reference evidence="14" key="1">
    <citation type="submission" date="2019-03" db="EMBL/GenBank/DDBJ databases">
        <title>Whole genome sequencing of Borrelia miyamotoi strains isolated at the Russian territory.</title>
        <authorList>
            <person name="Kuleshov K.V."/>
            <person name="Platonov A.E."/>
            <person name="Goptar I.A."/>
            <person name="Shipulin G.A."/>
            <person name="Markelov M.L."/>
            <person name="Koetsveld J."/>
            <person name="Kolyasnikova N.M."/>
            <person name="Sarksyan D.S."/>
            <person name="Toporkova M.G."/>
            <person name="Hovius J.W."/>
        </authorList>
    </citation>
    <scope>NUCLEOTIDE SEQUENCE [LARGE SCALE GENOMIC DNA]</scope>
    <source>
        <strain evidence="11">Yekat-1</strain>
        <strain evidence="14">Yekat-76</strain>
    </source>
</reference>
<dbReference type="Proteomes" id="UP000291995">
    <property type="component" value="Chromosome"/>
</dbReference>
<evidence type="ECO:0000256" key="9">
    <source>
        <dbReference type="ARBA" id="ARBA00031636"/>
    </source>
</evidence>
<evidence type="ECO:0000313" key="11">
    <source>
        <dbReference type="EMBL" id="ATQ15937.1"/>
    </source>
</evidence>
<evidence type="ECO:0000313" key="13">
    <source>
        <dbReference type="Proteomes" id="UP000230633"/>
    </source>
</evidence>
<evidence type="ECO:0000256" key="4">
    <source>
        <dbReference type="ARBA" id="ARBA00022475"/>
    </source>
</evidence>
<dbReference type="GO" id="GO:0005886">
    <property type="term" value="C:plasma membrane"/>
    <property type="evidence" value="ECO:0007669"/>
    <property type="project" value="UniProtKB-SubCell"/>
</dbReference>
<feature type="transmembrane region" description="Helical" evidence="10">
    <location>
        <begin position="15"/>
        <end position="36"/>
    </location>
</feature>
<evidence type="ECO:0000256" key="1">
    <source>
        <dbReference type="ARBA" id="ARBA00004651"/>
    </source>
</evidence>
<organism evidence="12 14">
    <name type="scientific">Borrelia miyamotoi</name>
    <dbReference type="NCBI Taxonomy" id="47466"/>
    <lineage>
        <taxon>Bacteria</taxon>
        <taxon>Pseudomonadati</taxon>
        <taxon>Spirochaetota</taxon>
        <taxon>Spirochaetia</taxon>
        <taxon>Spirochaetales</taxon>
        <taxon>Borreliaceae</taxon>
        <taxon>Borrelia</taxon>
    </lineage>
</organism>
<dbReference type="RefSeq" id="WP_099497083.1">
    <property type="nucleotide sequence ID" value="NZ_AP024395.1"/>
</dbReference>
<feature type="transmembrane region" description="Helical" evidence="10">
    <location>
        <begin position="48"/>
        <end position="74"/>
    </location>
</feature>